<keyword evidence="1 2" id="KW-0193">Cuticle</keyword>
<feature type="non-terminal residue" evidence="5">
    <location>
        <position position="1"/>
    </location>
</feature>
<dbReference type="GO" id="GO:0031012">
    <property type="term" value="C:extracellular matrix"/>
    <property type="evidence" value="ECO:0007669"/>
    <property type="project" value="TreeGrafter"/>
</dbReference>
<accession>A0A0K2TMC9</accession>
<evidence type="ECO:0000256" key="3">
    <source>
        <dbReference type="SAM" id="MobiDB-lite"/>
    </source>
</evidence>
<proteinExistence type="predicted"/>
<feature type="region of interest" description="Disordered" evidence="3">
    <location>
        <begin position="118"/>
        <end position="149"/>
    </location>
</feature>
<dbReference type="OrthoDB" id="7789829at2759"/>
<evidence type="ECO:0000256" key="1">
    <source>
        <dbReference type="ARBA" id="ARBA00022460"/>
    </source>
</evidence>
<dbReference type="PRINTS" id="PR01217">
    <property type="entry name" value="PRICHEXTENSN"/>
</dbReference>
<dbReference type="Pfam" id="PF00379">
    <property type="entry name" value="Chitin_bind_4"/>
    <property type="match status" value="1"/>
</dbReference>
<sequence length="211" mass="22928">VTTTITNNMKIFLGLLALLAVALADHSPAQIYSPPPTYKPAPAPVYPDTPPRYKYRYAAKDDYEGLYFNADESRDGYATNGVYSVLLPDGRVKTVTYNVADAYSGFVADVTYSKPPPDYKPAPPSLSYKPSPSPSYKPAPPSPAYKPAPPPPSYKPVLLPVHKPAPPPVYKPAPSPVYTPSPIPSYKPTPSPIYYKPLPTPAYKDAPAYRA</sequence>
<dbReference type="PROSITE" id="PS51155">
    <property type="entry name" value="CHIT_BIND_RR_2"/>
    <property type="match status" value="1"/>
</dbReference>
<dbReference type="PANTHER" id="PTHR12236:SF79">
    <property type="entry name" value="CUTICULAR PROTEIN 50CB-RELATED"/>
    <property type="match status" value="1"/>
</dbReference>
<reference evidence="5" key="1">
    <citation type="submission" date="2014-05" db="EMBL/GenBank/DDBJ databases">
        <authorList>
            <person name="Chronopoulou M."/>
        </authorList>
    </citation>
    <scope>NUCLEOTIDE SEQUENCE</scope>
    <source>
        <tissue evidence="5">Whole organism</tissue>
    </source>
</reference>
<organism evidence="5">
    <name type="scientific">Lepeophtheirus salmonis</name>
    <name type="common">Salmon louse</name>
    <name type="synonym">Caligus salmonis</name>
    <dbReference type="NCBI Taxonomy" id="72036"/>
    <lineage>
        <taxon>Eukaryota</taxon>
        <taxon>Metazoa</taxon>
        <taxon>Ecdysozoa</taxon>
        <taxon>Arthropoda</taxon>
        <taxon>Crustacea</taxon>
        <taxon>Multicrustacea</taxon>
        <taxon>Hexanauplia</taxon>
        <taxon>Copepoda</taxon>
        <taxon>Siphonostomatoida</taxon>
        <taxon>Caligidae</taxon>
        <taxon>Lepeophtheirus</taxon>
    </lineage>
</organism>
<evidence type="ECO:0000313" key="5">
    <source>
        <dbReference type="EMBL" id="CDW26990.1"/>
    </source>
</evidence>
<evidence type="ECO:0000256" key="2">
    <source>
        <dbReference type="PROSITE-ProRule" id="PRU00497"/>
    </source>
</evidence>
<dbReference type="EMBL" id="HACA01009629">
    <property type="protein sequence ID" value="CDW26990.1"/>
    <property type="molecule type" value="Transcribed_RNA"/>
</dbReference>
<dbReference type="GO" id="GO:0042302">
    <property type="term" value="F:structural constituent of cuticle"/>
    <property type="evidence" value="ECO:0007669"/>
    <property type="project" value="UniProtKB-UniRule"/>
</dbReference>
<evidence type="ECO:0000256" key="4">
    <source>
        <dbReference type="SAM" id="SignalP"/>
    </source>
</evidence>
<feature type="chain" id="PRO_5005487898" evidence="4">
    <location>
        <begin position="25"/>
        <end position="211"/>
    </location>
</feature>
<dbReference type="AlphaFoldDB" id="A0A0K2TMC9"/>
<protein>
    <submittedName>
        <fullName evidence="5">Proresilinlike [Musca domestica]</fullName>
    </submittedName>
</protein>
<dbReference type="InterPro" id="IPR051217">
    <property type="entry name" value="Insect_Cuticle_Struc_Prot"/>
</dbReference>
<feature type="signal peptide" evidence="4">
    <location>
        <begin position="1"/>
        <end position="24"/>
    </location>
</feature>
<name>A0A0K2TMC9_LEPSM</name>
<dbReference type="InterPro" id="IPR000618">
    <property type="entry name" value="Insect_cuticle"/>
</dbReference>
<feature type="compositionally biased region" description="Pro residues" evidence="3">
    <location>
        <begin position="131"/>
        <end position="149"/>
    </location>
</feature>
<feature type="region of interest" description="Disordered" evidence="3">
    <location>
        <begin position="187"/>
        <end position="211"/>
    </location>
</feature>
<keyword evidence="4" id="KW-0732">Signal</keyword>
<dbReference type="PANTHER" id="PTHR12236">
    <property type="entry name" value="STRUCTURAL CONTITUENT OF CUTICLE"/>
    <property type="match status" value="1"/>
</dbReference>
<dbReference type="GO" id="GO:0005615">
    <property type="term" value="C:extracellular space"/>
    <property type="evidence" value="ECO:0007669"/>
    <property type="project" value="TreeGrafter"/>
</dbReference>